<dbReference type="GO" id="GO:0006353">
    <property type="term" value="P:DNA-templated transcription termination"/>
    <property type="evidence" value="ECO:0007669"/>
    <property type="project" value="InterPro"/>
</dbReference>
<keyword evidence="4" id="KW-0805">Transcription regulation</keyword>
<dbReference type="OrthoDB" id="9787568at2"/>
<dbReference type="GO" id="GO:0003723">
    <property type="term" value="F:RNA binding"/>
    <property type="evidence" value="ECO:0007669"/>
    <property type="project" value="UniProtKB-KW"/>
</dbReference>
<evidence type="ECO:0000313" key="7">
    <source>
        <dbReference type="EMBL" id="SMC88552.1"/>
    </source>
</evidence>
<evidence type="ECO:0000256" key="1">
    <source>
        <dbReference type="ARBA" id="ARBA00005952"/>
    </source>
</evidence>
<dbReference type="Gene3D" id="1.10.940.10">
    <property type="entry name" value="NusB-like"/>
    <property type="match status" value="1"/>
</dbReference>
<dbReference type="InterPro" id="IPR035926">
    <property type="entry name" value="NusB-like_sf"/>
</dbReference>
<keyword evidence="5" id="KW-0804">Transcription</keyword>
<dbReference type="NCBIfam" id="TIGR01951">
    <property type="entry name" value="nusB"/>
    <property type="match status" value="1"/>
</dbReference>
<proteinExistence type="inferred from homology"/>
<evidence type="ECO:0000259" key="6">
    <source>
        <dbReference type="Pfam" id="PF01029"/>
    </source>
</evidence>
<dbReference type="Proteomes" id="UP000192393">
    <property type="component" value="Unassembled WGS sequence"/>
</dbReference>
<evidence type="ECO:0000256" key="5">
    <source>
        <dbReference type="ARBA" id="ARBA00023163"/>
    </source>
</evidence>
<dbReference type="STRING" id="1434700.SAMN06296427_11152"/>
<evidence type="ECO:0000256" key="3">
    <source>
        <dbReference type="ARBA" id="ARBA00022884"/>
    </source>
</evidence>
<dbReference type="Pfam" id="PF01029">
    <property type="entry name" value="NusB"/>
    <property type="match status" value="1"/>
</dbReference>
<comment type="similarity">
    <text evidence="1">Belongs to the NusB family.</text>
</comment>
<dbReference type="GO" id="GO:0005829">
    <property type="term" value="C:cytosol"/>
    <property type="evidence" value="ECO:0007669"/>
    <property type="project" value="TreeGrafter"/>
</dbReference>
<keyword evidence="2" id="KW-0889">Transcription antitermination</keyword>
<keyword evidence="8" id="KW-1185">Reference proteome</keyword>
<gene>
    <name evidence="7" type="ORF">SAMN06296427_11152</name>
</gene>
<dbReference type="RefSeq" id="WP_084018770.1">
    <property type="nucleotide sequence ID" value="NZ_FWXS01000011.1"/>
</dbReference>
<dbReference type="SUPFAM" id="SSF48013">
    <property type="entry name" value="NusB-like"/>
    <property type="match status" value="1"/>
</dbReference>
<dbReference type="PANTHER" id="PTHR11078">
    <property type="entry name" value="N UTILIZATION SUBSTANCE PROTEIN B-RELATED"/>
    <property type="match status" value="1"/>
</dbReference>
<reference evidence="8" key="1">
    <citation type="submission" date="2017-04" db="EMBL/GenBank/DDBJ databases">
        <authorList>
            <person name="Varghese N."/>
            <person name="Submissions S."/>
        </authorList>
    </citation>
    <scope>NUCLEOTIDE SEQUENCE [LARGE SCALE GENOMIC DNA]</scope>
    <source>
        <strain evidence="8">CGMCC 1.12708</strain>
    </source>
</reference>
<evidence type="ECO:0000256" key="4">
    <source>
        <dbReference type="ARBA" id="ARBA00023015"/>
    </source>
</evidence>
<evidence type="ECO:0000313" key="8">
    <source>
        <dbReference type="Proteomes" id="UP000192393"/>
    </source>
</evidence>
<dbReference type="InterPro" id="IPR011605">
    <property type="entry name" value="NusB_fam"/>
</dbReference>
<dbReference type="InterPro" id="IPR006027">
    <property type="entry name" value="NusB_RsmB_TIM44"/>
</dbReference>
<accession>A0A1W2CUH4</accession>
<name>A0A1W2CUH4_9FLAO</name>
<evidence type="ECO:0000256" key="2">
    <source>
        <dbReference type="ARBA" id="ARBA00022814"/>
    </source>
</evidence>
<keyword evidence="3" id="KW-0694">RNA-binding</keyword>
<feature type="domain" description="NusB/RsmB/TIM44" evidence="6">
    <location>
        <begin position="206"/>
        <end position="298"/>
    </location>
</feature>
<protein>
    <submittedName>
        <fullName evidence="7">NusB antitermination factor</fullName>
    </submittedName>
</protein>
<organism evidence="7 8">
    <name type="scientific">Moheibacter sediminis</name>
    <dbReference type="NCBI Taxonomy" id="1434700"/>
    <lineage>
        <taxon>Bacteria</taxon>
        <taxon>Pseudomonadati</taxon>
        <taxon>Bacteroidota</taxon>
        <taxon>Flavobacteriia</taxon>
        <taxon>Flavobacteriales</taxon>
        <taxon>Weeksellaceae</taxon>
        <taxon>Moheibacter</taxon>
    </lineage>
</organism>
<dbReference type="GO" id="GO:0031564">
    <property type="term" value="P:transcription antitermination"/>
    <property type="evidence" value="ECO:0007669"/>
    <property type="project" value="UniProtKB-KW"/>
</dbReference>
<dbReference type="PANTHER" id="PTHR11078:SF3">
    <property type="entry name" value="ANTITERMINATION NUSB DOMAIN-CONTAINING PROTEIN"/>
    <property type="match status" value="1"/>
</dbReference>
<dbReference type="EMBL" id="FWXS01000011">
    <property type="protein sequence ID" value="SMC88552.1"/>
    <property type="molecule type" value="Genomic_DNA"/>
</dbReference>
<dbReference type="AlphaFoldDB" id="A0A1W2CUH4"/>
<sequence>MLGRRQLREKAMQAIYAWKSSGEDSDQRAIEKNMLKGVDQIYDLYIYLLNLLNFQKEIAEHKIELAKNKNFTTEKDLNPNLKFVSNEVFRILDENEELNSYTSKNKQLSWDLLDSYPNNIYKEITASEEFISYMNNPNHNFNDDREFMMTIYENHIAPNESLHEWLEEQNIHWADDLYIANSMVMTTLKSFTPKSTGKIKLFKVYKDDDDKEFVIDLLRKTIRYDQETRKNIEEKAKNWELDRIAMLDLILLQMALTEFKYFHNIPPKATLNEYIELSKIYSTEKSKVFVNGILDRSMKEMNSF</sequence>